<feature type="transmembrane region" description="Helical" evidence="7">
    <location>
        <begin position="5"/>
        <end position="21"/>
    </location>
</feature>
<protein>
    <submittedName>
        <fullName evidence="8">Sulfate exporter family transporter</fullName>
    </submittedName>
</protein>
<dbReference type="Proteomes" id="UP001315967">
    <property type="component" value="Chromosome"/>
</dbReference>
<evidence type="ECO:0000256" key="6">
    <source>
        <dbReference type="ARBA" id="ARBA00023136"/>
    </source>
</evidence>
<dbReference type="EMBL" id="CP102453">
    <property type="protein sequence ID" value="UUX33625.1"/>
    <property type="molecule type" value="Genomic_DNA"/>
</dbReference>
<dbReference type="RefSeq" id="WP_313793129.1">
    <property type="nucleotide sequence ID" value="NZ_CP102453.1"/>
</dbReference>
<reference evidence="8 9" key="1">
    <citation type="submission" date="2022-08" db="EMBL/GenBank/DDBJ databases">
        <title>Aerococcaceae sp. nov isolated from spoiled eye mask.</title>
        <authorList>
            <person name="Zhou G."/>
            <person name="Xie X.-B."/>
            <person name="Shi Q.-S."/>
            <person name="Wang Y.-S."/>
            <person name="Wen X."/>
            <person name="Peng H."/>
            <person name="Yang X.-J."/>
            <person name="Tao H.-B."/>
            <person name="Huang X.-M."/>
        </authorList>
    </citation>
    <scope>NUCLEOTIDE SEQUENCE [LARGE SCALE GENOMIC DNA]</scope>
    <source>
        <strain evidence="9">DM20194951</strain>
    </source>
</reference>
<comment type="similarity">
    <text evidence="2">Belongs to the UPF0324 family.</text>
</comment>
<dbReference type="Pfam" id="PF03601">
    <property type="entry name" value="Cons_hypoth698"/>
    <property type="match status" value="1"/>
</dbReference>
<feature type="transmembrane region" description="Helical" evidence="7">
    <location>
        <begin position="58"/>
        <end position="76"/>
    </location>
</feature>
<keyword evidence="4 7" id="KW-0812">Transmembrane</keyword>
<feature type="transmembrane region" description="Helical" evidence="7">
    <location>
        <begin position="27"/>
        <end position="46"/>
    </location>
</feature>
<dbReference type="PANTHER" id="PTHR30106">
    <property type="entry name" value="INNER MEMBRANE PROTEIN YEIH-RELATED"/>
    <property type="match status" value="1"/>
</dbReference>
<feature type="transmembrane region" description="Helical" evidence="7">
    <location>
        <begin position="143"/>
        <end position="162"/>
    </location>
</feature>
<feature type="transmembrane region" description="Helical" evidence="7">
    <location>
        <begin position="306"/>
        <end position="326"/>
    </location>
</feature>
<sequence>MKAKVISYGLLLVVTVIAYLIGNQFPLIGHSFAAIVLGMIVANTGLNRLYDARQMKKVSSLMLKVGVVLLGFTLSFDLLSTTALRAVPIILSVITGAFVTAFVVGKKLGVSVKSRWLIGAGTAICGGSAIAAVAPIIEADEDDLTYAISTIFIYNLLALVLFPILARVFGLSDIAYGVFAGTAINDTSSVVAAGYQFSPLAGDTATLVKMVRTLMIVPTSLVAIYWRWQQEGKAQKASYSLAKIFPTFILFFIIAIVIANVFALPSTFTDSVKQLSRLALTFALAAVGMSVSFSELKKAGLKTIQLGGVTWSVVIVISLVMTQWLFG</sequence>
<feature type="transmembrane region" description="Helical" evidence="7">
    <location>
        <begin position="210"/>
        <end position="228"/>
    </location>
</feature>
<feature type="transmembrane region" description="Helical" evidence="7">
    <location>
        <begin position="275"/>
        <end position="294"/>
    </location>
</feature>
<evidence type="ECO:0000256" key="5">
    <source>
        <dbReference type="ARBA" id="ARBA00022989"/>
    </source>
</evidence>
<gene>
    <name evidence="8" type="ORF">NRE15_12065</name>
</gene>
<evidence type="ECO:0000256" key="7">
    <source>
        <dbReference type="SAM" id="Phobius"/>
    </source>
</evidence>
<keyword evidence="3" id="KW-1003">Cell membrane</keyword>
<keyword evidence="9" id="KW-1185">Reference proteome</keyword>
<evidence type="ECO:0000256" key="2">
    <source>
        <dbReference type="ARBA" id="ARBA00007977"/>
    </source>
</evidence>
<name>A0ABY5P4U2_9LACT</name>
<evidence type="ECO:0000256" key="4">
    <source>
        <dbReference type="ARBA" id="ARBA00022692"/>
    </source>
</evidence>
<dbReference type="InterPro" id="IPR018383">
    <property type="entry name" value="UPF0324_pro"/>
</dbReference>
<feature type="transmembrane region" description="Helical" evidence="7">
    <location>
        <begin position="116"/>
        <end position="137"/>
    </location>
</feature>
<comment type="subcellular location">
    <subcellularLocation>
        <location evidence="1">Cell membrane</location>
        <topology evidence="1">Multi-pass membrane protein</topology>
    </subcellularLocation>
</comment>
<organism evidence="8 9">
    <name type="scientific">Fundicoccus culcitae</name>
    <dbReference type="NCBI Taxonomy" id="2969821"/>
    <lineage>
        <taxon>Bacteria</taxon>
        <taxon>Bacillati</taxon>
        <taxon>Bacillota</taxon>
        <taxon>Bacilli</taxon>
        <taxon>Lactobacillales</taxon>
        <taxon>Aerococcaceae</taxon>
        <taxon>Fundicoccus</taxon>
    </lineage>
</organism>
<evidence type="ECO:0000313" key="8">
    <source>
        <dbReference type="EMBL" id="UUX33625.1"/>
    </source>
</evidence>
<accession>A0ABY5P4U2</accession>
<keyword evidence="6 7" id="KW-0472">Membrane</keyword>
<feature type="transmembrane region" description="Helical" evidence="7">
    <location>
        <begin position="174"/>
        <end position="198"/>
    </location>
</feature>
<proteinExistence type="inferred from homology"/>
<evidence type="ECO:0000256" key="1">
    <source>
        <dbReference type="ARBA" id="ARBA00004651"/>
    </source>
</evidence>
<feature type="transmembrane region" description="Helical" evidence="7">
    <location>
        <begin position="82"/>
        <end position="104"/>
    </location>
</feature>
<evidence type="ECO:0000313" key="9">
    <source>
        <dbReference type="Proteomes" id="UP001315967"/>
    </source>
</evidence>
<evidence type="ECO:0000256" key="3">
    <source>
        <dbReference type="ARBA" id="ARBA00022475"/>
    </source>
</evidence>
<feature type="transmembrane region" description="Helical" evidence="7">
    <location>
        <begin position="240"/>
        <end position="263"/>
    </location>
</feature>
<keyword evidence="5 7" id="KW-1133">Transmembrane helix</keyword>
<dbReference type="PANTHER" id="PTHR30106:SF1">
    <property type="entry name" value="UPF0324 MEMBRANE PROTEIN FN0533"/>
    <property type="match status" value="1"/>
</dbReference>